<dbReference type="SMART" id="SM01266">
    <property type="entry name" value="Mac"/>
    <property type="match status" value="1"/>
</dbReference>
<dbReference type="STRING" id="1213859.L2FV11"/>
<feature type="domain" description="Zn(2)-C6 fungal-type" evidence="5">
    <location>
        <begin position="68"/>
        <end position="96"/>
    </location>
</feature>
<dbReference type="GO" id="GO:0008270">
    <property type="term" value="F:zinc ion binding"/>
    <property type="evidence" value="ECO:0007669"/>
    <property type="project" value="InterPro"/>
</dbReference>
<dbReference type="Pfam" id="PF00172">
    <property type="entry name" value="Zn_clus"/>
    <property type="match status" value="1"/>
</dbReference>
<dbReference type="InterPro" id="IPR001451">
    <property type="entry name" value="Hexapep"/>
</dbReference>
<evidence type="ECO:0000256" key="2">
    <source>
        <dbReference type="ARBA" id="ARBA00022679"/>
    </source>
</evidence>
<dbReference type="PROSITE" id="PS00101">
    <property type="entry name" value="HEXAPEP_TRANSFERASES"/>
    <property type="match status" value="1"/>
</dbReference>
<dbReference type="GO" id="GO:0008374">
    <property type="term" value="F:O-acyltransferase activity"/>
    <property type="evidence" value="ECO:0007669"/>
    <property type="project" value="TreeGrafter"/>
</dbReference>
<dbReference type="EMBL" id="KB020813">
    <property type="protein sequence ID" value="ELA30182.1"/>
    <property type="molecule type" value="Genomic_DNA"/>
</dbReference>
<dbReference type="InterPro" id="IPR036864">
    <property type="entry name" value="Zn2-C6_fun-type_DNA-bd_sf"/>
</dbReference>
<dbReference type="InterPro" id="IPR018357">
    <property type="entry name" value="Hexapep_transf_CS"/>
</dbReference>
<evidence type="ECO:0000259" key="5">
    <source>
        <dbReference type="PROSITE" id="PS50048"/>
    </source>
</evidence>
<sequence length="552" mass="60028">MSAQSEDQIGELQRANQMDSQGYDNTSPDGDDKSMPYSPYTPTGGSRDAILQSEKKRKRNFSNRTKTGCMTCRRRKKKCDEQKPECSNCIRGGFVCAGYPPQRNAVWQKSDNKATAIPLESKDPSYVPPGAYGMPQSQPPQSQPQPQPQAQPQSQPPPQPPHQPQPQHPQQAPYGTQPAVGQRREPLSYHRGQPLRIDTPQGRPIADQDVDRQTGSTLSASMVSNPLSGSTLTPSTIPSVNSAVSPDQKQLSPSGHPYPFNVTSSPQQQREPHPPISEKRFDRVPPLHDLSRTANDPDTPYPAPTLPQINILHPTRSNSPNPQPPATTNVQVAAQLALSHAQFPANNRIRSQKEEMLSGKFYYPFDKELVLERERCSAACWRFNNSTNPNNGVSPNERARLFREILQPRELLSPSPGSSPVTNIGRVGENVVVEAPFVCDYGYNIVIGQNVIVGRSCTILDAAEVNIGPNVSIYAATLHTDPKRRQGSKGPQIGRPVTIDQDCWIGGGVTILPGITIGKGSTVGAGSVVTKNVPPFTIVGGNPARVLRGIGS</sequence>
<dbReference type="GO" id="GO:0000981">
    <property type="term" value="F:DNA-binding transcription factor activity, RNA polymerase II-specific"/>
    <property type="evidence" value="ECO:0007669"/>
    <property type="project" value="InterPro"/>
</dbReference>
<dbReference type="InterPro" id="IPR011004">
    <property type="entry name" value="Trimer_LpxA-like_sf"/>
</dbReference>
<protein>
    <submittedName>
        <fullName evidence="6">Nodulation protein l</fullName>
    </submittedName>
</protein>
<accession>L2FV11</accession>
<dbReference type="GO" id="GO:0016407">
    <property type="term" value="F:acetyltransferase activity"/>
    <property type="evidence" value="ECO:0007669"/>
    <property type="project" value="InterPro"/>
</dbReference>
<dbReference type="PANTHER" id="PTHR23416">
    <property type="entry name" value="SIALIC ACID SYNTHASE-RELATED"/>
    <property type="match status" value="1"/>
</dbReference>
<feature type="compositionally biased region" description="Polar residues" evidence="4">
    <location>
        <begin position="213"/>
        <end position="253"/>
    </location>
</feature>
<comment type="similarity">
    <text evidence="1">Belongs to the transferase hexapeptide repeat family.</text>
</comment>
<feature type="region of interest" description="Disordered" evidence="4">
    <location>
        <begin position="1"/>
        <end position="87"/>
    </location>
</feature>
<dbReference type="InterPro" id="IPR024688">
    <property type="entry name" value="Mac_dom"/>
</dbReference>
<dbReference type="Pfam" id="PF00132">
    <property type="entry name" value="Hexapep"/>
    <property type="match status" value="1"/>
</dbReference>
<dbReference type="SUPFAM" id="SSF57701">
    <property type="entry name" value="Zn2/Cys6 DNA-binding domain"/>
    <property type="match status" value="1"/>
</dbReference>
<evidence type="ECO:0000256" key="3">
    <source>
        <dbReference type="ARBA" id="ARBA00023242"/>
    </source>
</evidence>
<feature type="compositionally biased region" description="Pro residues" evidence="4">
    <location>
        <begin position="137"/>
        <end position="167"/>
    </location>
</feature>
<dbReference type="InterPro" id="IPR001138">
    <property type="entry name" value="Zn2Cys6_DnaBD"/>
</dbReference>
<dbReference type="CDD" id="cd03357">
    <property type="entry name" value="LbH_MAT_GAT"/>
    <property type="match status" value="1"/>
</dbReference>
<dbReference type="SMART" id="SM00066">
    <property type="entry name" value="GAL4"/>
    <property type="match status" value="1"/>
</dbReference>
<evidence type="ECO:0000256" key="4">
    <source>
        <dbReference type="SAM" id="MobiDB-lite"/>
    </source>
</evidence>
<reference evidence="6" key="1">
    <citation type="submission" date="2012-08" db="EMBL/GenBank/DDBJ databases">
        <title>Genome analysis of Colletotrichum orbiculare and Colletotrichum fructicola.</title>
        <authorList>
            <person name="Gan P.H.P."/>
            <person name="Ikeda K."/>
            <person name="Irieda H."/>
            <person name="Narusaka M."/>
            <person name="O'Connell R.J."/>
            <person name="Narusaka Y."/>
            <person name="Takano Y."/>
            <person name="Kubo Y."/>
            <person name="Shirasu K."/>
        </authorList>
    </citation>
    <scope>NUCLEOTIDE SEQUENCE</scope>
    <source>
        <strain evidence="6">Nara gc5</strain>
    </source>
</reference>
<dbReference type="PROSITE" id="PS00463">
    <property type="entry name" value="ZN2_CY6_FUNGAL_1"/>
    <property type="match status" value="1"/>
</dbReference>
<evidence type="ECO:0000256" key="1">
    <source>
        <dbReference type="ARBA" id="ARBA00007274"/>
    </source>
</evidence>
<dbReference type="Gene3D" id="4.10.240.10">
    <property type="entry name" value="Zn(2)-C6 fungal-type DNA-binding domain"/>
    <property type="match status" value="1"/>
</dbReference>
<keyword evidence="3" id="KW-0539">Nucleus</keyword>
<feature type="region of interest" description="Disordered" evidence="4">
    <location>
        <begin position="107"/>
        <end position="301"/>
    </location>
</feature>
<evidence type="ECO:0000313" key="6">
    <source>
        <dbReference type="EMBL" id="ELA30182.1"/>
    </source>
</evidence>
<dbReference type="AlphaFoldDB" id="L2FV11"/>
<dbReference type="SUPFAM" id="SSF51161">
    <property type="entry name" value="Trimeric LpxA-like enzymes"/>
    <property type="match status" value="1"/>
</dbReference>
<dbReference type="InterPro" id="IPR051159">
    <property type="entry name" value="Hexapeptide_acetyltransf"/>
</dbReference>
<feature type="compositionally biased region" description="Basic and acidic residues" evidence="4">
    <location>
        <begin position="270"/>
        <end position="291"/>
    </location>
</feature>
<name>L2FV11_COLFN</name>
<dbReference type="Gene3D" id="2.160.10.10">
    <property type="entry name" value="Hexapeptide repeat proteins"/>
    <property type="match status" value="1"/>
</dbReference>
<organism evidence="6">
    <name type="scientific">Colletotrichum fructicola (strain Nara gc5)</name>
    <name type="common">Anthracnose fungus</name>
    <name type="synonym">Colletotrichum gloeosporioides (strain Nara gc5)</name>
    <dbReference type="NCBI Taxonomy" id="1213859"/>
    <lineage>
        <taxon>Eukaryota</taxon>
        <taxon>Fungi</taxon>
        <taxon>Dikarya</taxon>
        <taxon>Ascomycota</taxon>
        <taxon>Pezizomycotina</taxon>
        <taxon>Sordariomycetes</taxon>
        <taxon>Hypocreomycetidae</taxon>
        <taxon>Glomerellales</taxon>
        <taxon>Glomerellaceae</taxon>
        <taxon>Colletotrichum</taxon>
        <taxon>Colletotrichum gloeosporioides species complex</taxon>
    </lineage>
</organism>
<proteinExistence type="inferred from homology"/>
<dbReference type="PROSITE" id="PS50048">
    <property type="entry name" value="ZN2_CY6_FUNGAL_2"/>
    <property type="match status" value="1"/>
</dbReference>
<dbReference type="PANTHER" id="PTHR23416:SF76">
    <property type="entry name" value="ZN(II)2CYS6 TRANSCRIPTION FACTOR (EUROFUNG)"/>
    <property type="match status" value="1"/>
</dbReference>
<feature type="compositionally biased region" description="Polar residues" evidence="4">
    <location>
        <begin position="14"/>
        <end position="28"/>
    </location>
</feature>
<dbReference type="Pfam" id="PF12464">
    <property type="entry name" value="Mac"/>
    <property type="match status" value="1"/>
</dbReference>
<gene>
    <name evidence="6" type="ORF">CGGC5_9554</name>
</gene>
<dbReference type="CDD" id="cd00067">
    <property type="entry name" value="GAL4"/>
    <property type="match status" value="1"/>
</dbReference>
<dbReference type="HOGENOM" id="CLU_013964_0_1_1"/>
<keyword evidence="2" id="KW-0808">Transferase</keyword>